<sequence length="64" mass="6947">MSHHKSNKAVEGDEGTGHGRGMPRRPDDDQLQELTEQDRVAAGLAPDPGVSFAEQNPEATYTDE</sequence>
<evidence type="ECO:0000256" key="1">
    <source>
        <dbReference type="SAM" id="MobiDB-lite"/>
    </source>
</evidence>
<feature type="region of interest" description="Disordered" evidence="1">
    <location>
        <begin position="1"/>
        <end position="64"/>
    </location>
</feature>
<accession>A0ABW2FS43</accession>
<comment type="caution">
    <text evidence="2">The sequence shown here is derived from an EMBL/GenBank/DDBJ whole genome shotgun (WGS) entry which is preliminary data.</text>
</comment>
<dbReference type="EMBL" id="JBHTAJ010000005">
    <property type="protein sequence ID" value="MFC7178706.1"/>
    <property type="molecule type" value="Genomic_DNA"/>
</dbReference>
<proteinExistence type="predicted"/>
<organism evidence="2 3">
    <name type="scientific">Kitasatospora paranensis</name>
    <dbReference type="NCBI Taxonomy" id="258053"/>
    <lineage>
        <taxon>Bacteria</taxon>
        <taxon>Bacillati</taxon>
        <taxon>Actinomycetota</taxon>
        <taxon>Actinomycetes</taxon>
        <taxon>Kitasatosporales</taxon>
        <taxon>Streptomycetaceae</taxon>
        <taxon>Kitasatospora</taxon>
    </lineage>
</organism>
<reference evidence="3" key="1">
    <citation type="journal article" date="2019" name="Int. J. Syst. Evol. Microbiol.">
        <title>The Global Catalogue of Microorganisms (GCM) 10K type strain sequencing project: providing services to taxonomists for standard genome sequencing and annotation.</title>
        <authorList>
            <consortium name="The Broad Institute Genomics Platform"/>
            <consortium name="The Broad Institute Genome Sequencing Center for Infectious Disease"/>
            <person name="Wu L."/>
            <person name="Ma J."/>
        </authorList>
    </citation>
    <scope>NUCLEOTIDE SEQUENCE [LARGE SCALE GENOMIC DNA]</scope>
    <source>
        <strain evidence="3">CGMCC 1.12859</strain>
    </source>
</reference>
<dbReference type="RefSeq" id="WP_345709252.1">
    <property type="nucleotide sequence ID" value="NZ_BAABKV010000001.1"/>
</dbReference>
<evidence type="ECO:0000313" key="3">
    <source>
        <dbReference type="Proteomes" id="UP001596435"/>
    </source>
</evidence>
<dbReference type="Proteomes" id="UP001596435">
    <property type="component" value="Unassembled WGS sequence"/>
</dbReference>
<feature type="compositionally biased region" description="Polar residues" evidence="1">
    <location>
        <begin position="53"/>
        <end position="64"/>
    </location>
</feature>
<name>A0ABW2FS43_9ACTN</name>
<gene>
    <name evidence="2" type="ORF">ACFQMG_03895</name>
</gene>
<feature type="compositionally biased region" description="Basic and acidic residues" evidence="1">
    <location>
        <begin position="8"/>
        <end position="17"/>
    </location>
</feature>
<evidence type="ECO:0000313" key="2">
    <source>
        <dbReference type="EMBL" id="MFC7178706.1"/>
    </source>
</evidence>
<protein>
    <submittedName>
        <fullName evidence="2">Uncharacterized protein</fullName>
    </submittedName>
</protein>
<keyword evidence="3" id="KW-1185">Reference proteome</keyword>